<dbReference type="AlphaFoldDB" id="A0A9X4RX44"/>
<keyword evidence="3" id="KW-0067">ATP-binding</keyword>
<dbReference type="Proteomes" id="UP001152599">
    <property type="component" value="Unassembled WGS sequence"/>
</dbReference>
<evidence type="ECO:0000256" key="1">
    <source>
        <dbReference type="ARBA" id="ARBA00022516"/>
    </source>
</evidence>
<dbReference type="InterPro" id="IPR005935">
    <property type="entry name" value="Mev_decarb"/>
</dbReference>
<keyword evidence="2" id="KW-0547">Nucleotide-binding</keyword>
<gene>
    <name evidence="8" type="ORF">NMK71_04015</name>
</gene>
<evidence type="ECO:0000256" key="5">
    <source>
        <dbReference type="ARBA" id="ARBA00023239"/>
    </source>
</evidence>
<dbReference type="PANTHER" id="PTHR10977">
    <property type="entry name" value="DIPHOSPHOMEVALONATE DECARBOXYLASE"/>
    <property type="match status" value="1"/>
</dbReference>
<reference evidence="8" key="1">
    <citation type="submission" date="2022-07" db="EMBL/GenBank/DDBJ databases">
        <title>Description and genome-wide analysis of Profundicola chukchiensis gen. nov., sp. nov., marine bacteria isolated from bottom sediments of the Chukchi Sea.</title>
        <authorList>
            <person name="Romanenko L."/>
            <person name="Otstavnykh N."/>
            <person name="Kurilenko V."/>
            <person name="Eremeev V."/>
            <person name="Velansky P."/>
            <person name="Mikhailov V."/>
            <person name="Isaeva M."/>
        </authorList>
    </citation>
    <scope>NUCLEOTIDE SEQUENCE</scope>
    <source>
        <strain evidence="8">KMM 9713</strain>
    </source>
</reference>
<dbReference type="GO" id="GO:0016831">
    <property type="term" value="F:carboxy-lyase activity"/>
    <property type="evidence" value="ECO:0007669"/>
    <property type="project" value="InterPro"/>
</dbReference>
<dbReference type="RefSeq" id="WP_304420153.1">
    <property type="nucleotide sequence ID" value="NZ_JANCMU010000001.1"/>
</dbReference>
<dbReference type="InterPro" id="IPR014721">
    <property type="entry name" value="Ribsml_uS5_D2-typ_fold_subgr"/>
</dbReference>
<dbReference type="PANTHER" id="PTHR10977:SF3">
    <property type="entry name" value="DIPHOSPHOMEVALONATE DECARBOXYLASE"/>
    <property type="match status" value="1"/>
</dbReference>
<dbReference type="SUPFAM" id="SSF55060">
    <property type="entry name" value="GHMP Kinase, C-terminal domain"/>
    <property type="match status" value="1"/>
</dbReference>
<comment type="caution">
    <text evidence="8">The sequence shown here is derived from an EMBL/GenBank/DDBJ whole genome shotgun (WGS) entry which is preliminary data.</text>
</comment>
<evidence type="ECO:0000259" key="6">
    <source>
        <dbReference type="Pfam" id="PF18376"/>
    </source>
</evidence>
<keyword evidence="1" id="KW-0444">Lipid biosynthesis</keyword>
<evidence type="ECO:0000259" key="7">
    <source>
        <dbReference type="Pfam" id="PF22700"/>
    </source>
</evidence>
<organism evidence="8 9">
    <name type="scientific">Profundicola chukchiensis</name>
    <dbReference type="NCBI Taxonomy" id="2961959"/>
    <lineage>
        <taxon>Bacteria</taxon>
        <taxon>Pseudomonadati</taxon>
        <taxon>Bacteroidota</taxon>
        <taxon>Flavobacteriia</taxon>
        <taxon>Flavobacteriales</taxon>
        <taxon>Weeksellaceae</taxon>
        <taxon>Profundicola</taxon>
    </lineage>
</organism>
<name>A0A9X4RX44_9FLAO</name>
<dbReference type="InterPro" id="IPR041431">
    <property type="entry name" value="Mvd1_C"/>
</dbReference>
<dbReference type="PIRSF" id="PIRSF015950">
    <property type="entry name" value="Mev_P_decrbx"/>
    <property type="match status" value="1"/>
</dbReference>
<dbReference type="GO" id="GO:0005524">
    <property type="term" value="F:ATP binding"/>
    <property type="evidence" value="ECO:0007669"/>
    <property type="project" value="UniProtKB-KW"/>
</dbReference>
<dbReference type="InterPro" id="IPR053859">
    <property type="entry name" value="MVD-like_N"/>
</dbReference>
<dbReference type="Pfam" id="PF18376">
    <property type="entry name" value="MDD_C"/>
    <property type="match status" value="1"/>
</dbReference>
<dbReference type="GO" id="GO:0008299">
    <property type="term" value="P:isoprenoid biosynthetic process"/>
    <property type="evidence" value="ECO:0007669"/>
    <property type="project" value="InterPro"/>
</dbReference>
<dbReference type="InterPro" id="IPR036554">
    <property type="entry name" value="GHMP_kinase_C_sf"/>
</dbReference>
<evidence type="ECO:0000256" key="3">
    <source>
        <dbReference type="ARBA" id="ARBA00022840"/>
    </source>
</evidence>
<evidence type="ECO:0000256" key="4">
    <source>
        <dbReference type="ARBA" id="ARBA00023098"/>
    </source>
</evidence>
<dbReference type="Gene3D" id="3.30.70.890">
    <property type="entry name" value="GHMP kinase, C-terminal domain"/>
    <property type="match status" value="1"/>
</dbReference>
<proteinExistence type="predicted"/>
<evidence type="ECO:0000313" key="9">
    <source>
        <dbReference type="Proteomes" id="UP001152599"/>
    </source>
</evidence>
<protein>
    <submittedName>
        <fullName evidence="8">Diphosphomevalonate decarboxylase</fullName>
    </submittedName>
</protein>
<evidence type="ECO:0000256" key="2">
    <source>
        <dbReference type="ARBA" id="ARBA00022741"/>
    </source>
</evidence>
<keyword evidence="4" id="KW-0443">Lipid metabolism</keyword>
<accession>A0A9X4RX44</accession>
<dbReference type="InterPro" id="IPR020568">
    <property type="entry name" value="Ribosomal_Su5_D2-typ_SF"/>
</dbReference>
<dbReference type="EMBL" id="JANCMU010000001">
    <property type="protein sequence ID" value="MDG4945569.1"/>
    <property type="molecule type" value="Genomic_DNA"/>
</dbReference>
<dbReference type="SUPFAM" id="SSF54211">
    <property type="entry name" value="Ribosomal protein S5 domain 2-like"/>
    <property type="match status" value="1"/>
</dbReference>
<feature type="domain" description="Mvd1 C-terminal" evidence="6">
    <location>
        <begin position="210"/>
        <end position="339"/>
    </location>
</feature>
<keyword evidence="9" id="KW-1185">Reference proteome</keyword>
<dbReference type="Pfam" id="PF22700">
    <property type="entry name" value="MVD-like_N"/>
    <property type="match status" value="1"/>
</dbReference>
<feature type="domain" description="Diphosphomevalonate decarboxylase-like N-terminal" evidence="7">
    <location>
        <begin position="26"/>
        <end position="180"/>
    </location>
</feature>
<evidence type="ECO:0000313" key="8">
    <source>
        <dbReference type="EMBL" id="MDG4945569.1"/>
    </source>
</evidence>
<sequence>MLAKDFIVRKSEFDLNKSGKVSAKSPSNIALVKYWGKTDPQIPTNPSISYTLTNSFTETTLSFEPKKADELEIRVFLDEVEKTDFVPKIKKFFQRIEEYAPYLEDYDFTLHTHNSFPHSSGIASSASGMSALSKCLIQMEEELGYKVKNRLQRSSFLSRLGSGSACRSVYPGLVTWGESEFIEGSSDLYAIPLEKDIDIHPVFKAFNDTILLIHEGTKSVSSTVGHQLMNNHPYAQLRFDEAKQNIKKLLEILKSGDLEAFGKLVEHEALSLHAMMMLSDPAFILMKPNTVSALDKLWAFRKETGLPLFFTLDAGANIHLLYPDEGKEKIEAFIQSNLLPLCQNEGIIYDRANFEAL</sequence>
<dbReference type="Gene3D" id="3.30.230.10">
    <property type="match status" value="1"/>
</dbReference>
<keyword evidence="5" id="KW-0456">Lyase</keyword>